<dbReference type="EMBL" id="JAWWNJ010000037">
    <property type="protein sequence ID" value="KAK7022358.1"/>
    <property type="molecule type" value="Genomic_DNA"/>
</dbReference>
<evidence type="ECO:0000313" key="1">
    <source>
        <dbReference type="EMBL" id="KAK7022358.1"/>
    </source>
</evidence>
<gene>
    <name evidence="1" type="ORF">R3P38DRAFT_1117644</name>
</gene>
<comment type="caution">
    <text evidence="1">The sequence shown here is derived from an EMBL/GenBank/DDBJ whole genome shotgun (WGS) entry which is preliminary data.</text>
</comment>
<protein>
    <submittedName>
        <fullName evidence="1">Uncharacterized protein</fullName>
    </submittedName>
</protein>
<name>A0AAW0B8I6_9AGAR</name>
<dbReference type="AlphaFoldDB" id="A0AAW0B8I6"/>
<proteinExistence type="predicted"/>
<accession>A0AAW0B8I6</accession>
<sequence>MRRIALIPFGKLFANVCFPITSTSHHFLLLAHPAPPLLPPLSSYNSCYTVFKVSSATCSLLSLYNAAERHHWPVSAARHLARITCSGASAGAFALEFRYIALAAARALPPDLAAAHFSGRIASSTLKQRGYGAYIVIPSLHLGSPLHPIPAALLGAACLGTRPRLHNYRLLPPHPSFCRPAAPNVLPPPPSRYFASSPCPHAHGSLQRSLSLSLYPTRPSGPRPSPNLSLFRLDPAILRCSLYFTLATAFLLSPLASLDPTFVIPIVGASTSSSIALPLFPPLILSFC</sequence>
<organism evidence="1 2">
    <name type="scientific">Favolaschia claudopus</name>
    <dbReference type="NCBI Taxonomy" id="2862362"/>
    <lineage>
        <taxon>Eukaryota</taxon>
        <taxon>Fungi</taxon>
        <taxon>Dikarya</taxon>
        <taxon>Basidiomycota</taxon>
        <taxon>Agaricomycotina</taxon>
        <taxon>Agaricomycetes</taxon>
        <taxon>Agaricomycetidae</taxon>
        <taxon>Agaricales</taxon>
        <taxon>Marasmiineae</taxon>
        <taxon>Mycenaceae</taxon>
        <taxon>Favolaschia</taxon>
    </lineage>
</organism>
<evidence type="ECO:0000313" key="2">
    <source>
        <dbReference type="Proteomes" id="UP001362999"/>
    </source>
</evidence>
<keyword evidence="2" id="KW-1185">Reference proteome</keyword>
<dbReference type="Proteomes" id="UP001362999">
    <property type="component" value="Unassembled WGS sequence"/>
</dbReference>
<reference evidence="1 2" key="1">
    <citation type="journal article" date="2024" name="J Genomics">
        <title>Draft genome sequencing and assembly of Favolaschia claudopus CIRM-BRFM 2984 isolated from oak limbs.</title>
        <authorList>
            <person name="Navarro D."/>
            <person name="Drula E."/>
            <person name="Chaduli D."/>
            <person name="Cazenave R."/>
            <person name="Ahrendt S."/>
            <person name="Wang J."/>
            <person name="Lipzen A."/>
            <person name="Daum C."/>
            <person name="Barry K."/>
            <person name="Grigoriev I.V."/>
            <person name="Favel A."/>
            <person name="Rosso M.N."/>
            <person name="Martin F."/>
        </authorList>
    </citation>
    <scope>NUCLEOTIDE SEQUENCE [LARGE SCALE GENOMIC DNA]</scope>
    <source>
        <strain evidence="1 2">CIRM-BRFM 2984</strain>
    </source>
</reference>